<dbReference type="InterPro" id="IPR005467">
    <property type="entry name" value="His_kinase_dom"/>
</dbReference>
<proteinExistence type="predicted"/>
<dbReference type="Proteomes" id="UP000187526">
    <property type="component" value="Unassembled WGS sequence"/>
</dbReference>
<accession>A0A1R1I7Q6</accession>
<feature type="transmembrane region" description="Helical" evidence="7">
    <location>
        <begin position="212"/>
        <end position="236"/>
    </location>
</feature>
<feature type="transmembrane region" description="Helical" evidence="7">
    <location>
        <begin position="330"/>
        <end position="355"/>
    </location>
</feature>
<dbReference type="SUPFAM" id="SSF55874">
    <property type="entry name" value="ATPase domain of HSP90 chaperone/DNA topoisomerase II/histidine kinase"/>
    <property type="match status" value="1"/>
</dbReference>
<reference evidence="10 11" key="1">
    <citation type="submission" date="2016-10" db="EMBL/GenBank/DDBJ databases">
        <title>Alkaliphiles isolated from bioreactors.</title>
        <authorList>
            <person name="Salah Z."/>
            <person name="Rout S.P."/>
            <person name="Humphreys P.N."/>
        </authorList>
    </citation>
    <scope>NUCLEOTIDE SEQUENCE [LARGE SCALE GENOMIC DNA]</scope>
    <source>
        <strain evidence="10 11">ZS02</strain>
    </source>
</reference>
<name>A0A1R1I7Q6_9RHOO</name>
<dbReference type="PROSITE" id="PS50109">
    <property type="entry name" value="HIS_KIN"/>
    <property type="match status" value="1"/>
</dbReference>
<dbReference type="InterPro" id="IPR036097">
    <property type="entry name" value="HisK_dim/P_sf"/>
</dbReference>
<dbReference type="CDD" id="cd00075">
    <property type="entry name" value="HATPase"/>
    <property type="match status" value="1"/>
</dbReference>
<dbReference type="CDD" id="cd00082">
    <property type="entry name" value="HisKA"/>
    <property type="match status" value="1"/>
</dbReference>
<dbReference type="SMART" id="SM00388">
    <property type="entry name" value="HisKA"/>
    <property type="match status" value="1"/>
</dbReference>
<keyword evidence="5" id="KW-0418">Kinase</keyword>
<evidence type="ECO:0000256" key="4">
    <source>
        <dbReference type="ARBA" id="ARBA00022679"/>
    </source>
</evidence>
<dbReference type="InterPro" id="IPR036890">
    <property type="entry name" value="HATPase_C_sf"/>
</dbReference>
<keyword evidence="6" id="KW-0902">Two-component regulatory system</keyword>
<dbReference type="STRING" id="418702.BJN45_05720"/>
<feature type="transmembrane region" description="Helical" evidence="7">
    <location>
        <begin position="181"/>
        <end position="200"/>
    </location>
</feature>
<keyword evidence="7" id="KW-0472">Membrane</keyword>
<evidence type="ECO:0000256" key="8">
    <source>
        <dbReference type="SAM" id="SignalP"/>
    </source>
</evidence>
<dbReference type="AlphaFoldDB" id="A0A1R1I7Q6"/>
<keyword evidence="8" id="KW-0732">Signal</keyword>
<feature type="transmembrane region" description="Helical" evidence="7">
    <location>
        <begin position="248"/>
        <end position="265"/>
    </location>
</feature>
<evidence type="ECO:0000313" key="11">
    <source>
        <dbReference type="Proteomes" id="UP000187526"/>
    </source>
</evidence>
<dbReference type="InterPro" id="IPR003661">
    <property type="entry name" value="HisK_dim/P_dom"/>
</dbReference>
<keyword evidence="11" id="KW-1185">Reference proteome</keyword>
<dbReference type="RefSeq" id="WP_076093016.1">
    <property type="nucleotide sequence ID" value="NZ_MTHD01000002.1"/>
</dbReference>
<gene>
    <name evidence="10" type="ORF">BJN45_05720</name>
</gene>
<dbReference type="Pfam" id="PF07696">
    <property type="entry name" value="7TMR-DISMED2"/>
    <property type="match status" value="1"/>
</dbReference>
<keyword evidence="3" id="KW-0597">Phosphoprotein</keyword>
<dbReference type="EMBL" id="MTHD01000002">
    <property type="protein sequence ID" value="OMG54707.1"/>
    <property type="molecule type" value="Genomic_DNA"/>
</dbReference>
<comment type="caution">
    <text evidence="10">The sequence shown here is derived from an EMBL/GenBank/DDBJ whole genome shotgun (WGS) entry which is preliminary data.</text>
</comment>
<feature type="signal peptide" evidence="8">
    <location>
        <begin position="1"/>
        <end position="22"/>
    </location>
</feature>
<dbReference type="Pfam" id="PF00512">
    <property type="entry name" value="HisKA"/>
    <property type="match status" value="1"/>
</dbReference>
<evidence type="ECO:0000259" key="9">
    <source>
        <dbReference type="PROSITE" id="PS50109"/>
    </source>
</evidence>
<dbReference type="SMART" id="SM00387">
    <property type="entry name" value="HATPase_c"/>
    <property type="match status" value="1"/>
</dbReference>
<evidence type="ECO:0000256" key="1">
    <source>
        <dbReference type="ARBA" id="ARBA00000085"/>
    </source>
</evidence>
<dbReference type="InterPro" id="IPR003594">
    <property type="entry name" value="HATPase_dom"/>
</dbReference>
<dbReference type="InterPro" id="IPR050736">
    <property type="entry name" value="Sensor_HK_Regulatory"/>
</dbReference>
<feature type="transmembrane region" description="Helical" evidence="7">
    <location>
        <begin position="277"/>
        <end position="295"/>
    </location>
</feature>
<dbReference type="Gene3D" id="3.30.565.10">
    <property type="entry name" value="Histidine kinase-like ATPase, C-terminal domain"/>
    <property type="match status" value="1"/>
</dbReference>
<evidence type="ECO:0000256" key="5">
    <source>
        <dbReference type="ARBA" id="ARBA00022777"/>
    </source>
</evidence>
<feature type="chain" id="PRO_5010236272" description="histidine kinase" evidence="8">
    <location>
        <begin position="23"/>
        <end position="637"/>
    </location>
</feature>
<evidence type="ECO:0000256" key="7">
    <source>
        <dbReference type="SAM" id="Phobius"/>
    </source>
</evidence>
<keyword evidence="7" id="KW-1133">Transmembrane helix</keyword>
<dbReference type="PRINTS" id="PR00344">
    <property type="entry name" value="BCTRLSENSOR"/>
</dbReference>
<dbReference type="InterPro" id="IPR011623">
    <property type="entry name" value="7TMR_DISM_rcpt_extracell_dom1"/>
</dbReference>
<evidence type="ECO:0000256" key="2">
    <source>
        <dbReference type="ARBA" id="ARBA00012438"/>
    </source>
</evidence>
<dbReference type="PANTHER" id="PTHR43711:SF1">
    <property type="entry name" value="HISTIDINE KINASE 1"/>
    <property type="match status" value="1"/>
</dbReference>
<feature type="domain" description="Histidine kinase" evidence="9">
    <location>
        <begin position="422"/>
        <end position="632"/>
    </location>
</feature>
<organism evidence="10 11">
    <name type="scientific">Azonexus hydrophilus</name>
    <dbReference type="NCBI Taxonomy" id="418702"/>
    <lineage>
        <taxon>Bacteria</taxon>
        <taxon>Pseudomonadati</taxon>
        <taxon>Pseudomonadota</taxon>
        <taxon>Betaproteobacteria</taxon>
        <taxon>Rhodocyclales</taxon>
        <taxon>Azonexaceae</taxon>
        <taxon>Azonexus</taxon>
    </lineage>
</organism>
<dbReference type="EC" id="2.7.13.3" evidence="2"/>
<dbReference type="OrthoDB" id="9812260at2"/>
<feature type="transmembrane region" description="Helical" evidence="7">
    <location>
        <begin position="301"/>
        <end position="318"/>
    </location>
</feature>
<comment type="catalytic activity">
    <reaction evidence="1">
        <text>ATP + protein L-histidine = ADP + protein N-phospho-L-histidine.</text>
        <dbReference type="EC" id="2.7.13.3"/>
    </reaction>
</comment>
<dbReference type="Gene3D" id="1.10.287.130">
    <property type="match status" value="1"/>
</dbReference>
<dbReference type="InterPro" id="IPR011622">
    <property type="entry name" value="7TMR_DISM_rcpt_extracell_dom2"/>
</dbReference>
<dbReference type="SUPFAM" id="SSF47384">
    <property type="entry name" value="Homodimeric domain of signal transducing histidine kinase"/>
    <property type="match status" value="1"/>
</dbReference>
<dbReference type="InterPro" id="IPR004358">
    <property type="entry name" value="Sig_transdc_His_kin-like_C"/>
</dbReference>
<dbReference type="GO" id="GO:0000155">
    <property type="term" value="F:phosphorelay sensor kinase activity"/>
    <property type="evidence" value="ECO:0007669"/>
    <property type="project" value="InterPro"/>
</dbReference>
<keyword evidence="4" id="KW-0808">Transferase</keyword>
<protein>
    <recommendedName>
        <fullName evidence="2">histidine kinase</fullName>
        <ecNumber evidence="2">2.7.13.3</ecNumber>
    </recommendedName>
</protein>
<evidence type="ECO:0000256" key="3">
    <source>
        <dbReference type="ARBA" id="ARBA00022553"/>
    </source>
</evidence>
<dbReference type="Gene3D" id="2.60.40.2380">
    <property type="match status" value="1"/>
</dbReference>
<keyword evidence="7" id="KW-0812">Transmembrane</keyword>
<evidence type="ECO:0000256" key="6">
    <source>
        <dbReference type="ARBA" id="ARBA00023012"/>
    </source>
</evidence>
<dbReference type="PANTHER" id="PTHR43711">
    <property type="entry name" value="TWO-COMPONENT HISTIDINE KINASE"/>
    <property type="match status" value="1"/>
</dbReference>
<feature type="transmembrane region" description="Helical" evidence="7">
    <location>
        <begin position="361"/>
        <end position="382"/>
    </location>
</feature>
<dbReference type="Pfam" id="PF02518">
    <property type="entry name" value="HATPase_c"/>
    <property type="match status" value="1"/>
</dbReference>
<evidence type="ECO:0000313" key="10">
    <source>
        <dbReference type="EMBL" id="OMG54707.1"/>
    </source>
</evidence>
<sequence length="637" mass="71178">MPGLFRTFLFLLALILPLTGLAATGQAVPLAVLIDANGQESIDSISSPARINDFRDLRHGFSGGYTRKVHWFRFTLQAPAADDGSSGPLVSWLEIHPSYLDDIRLYQPDPHRPGQFTEQRAGDTLPFSSREIPYRSFVLPVEFPDQQPLTLYLRLETSSSSLLILRQWSPADFHASEAGEYGLLGIYYGVVLTIFIINLWQGLWRSIPLHRAYLFYVGSGLLLVFSLNGFAAQYLLPEHPWLSNLGPSLGTLLTGVSGALFYRLVLDIDQRTPLLNLIYRSVQWFSIICLPTPFFDLYTEIATPLVYGLLLISVTGMFRSVQLWHRGLPGGYLLITAHTTVLLGSLSVTLTLLGILPGDFWMINGFQIGSLFTILSLALVLVQRVRAIDQENRLSRERIQLAEMRGAQERLARREQSRFIATLSHEVRTPLAIIDGAAQSLGYLLNSNDPNVLRRLERIRRGVSRMGALTEQFLDKDRVDDETLTIRPVPMDASILCQETVAQLDAEHRILTRIHGTTRLQADPLLLQVALRNLLNNALKYAPPASHVHLELEGDDTLLRFTVRNQGPAIPPAMRDAIFDSYVRGPQDDSVPGAGLGLYLVRRIAELHGGSVRLETGEDDEIAFTLEIPVPPREPEQ</sequence>
<dbReference type="Pfam" id="PF07695">
    <property type="entry name" value="7TMR-DISM_7TM"/>
    <property type="match status" value="1"/>
</dbReference>